<sequence>MHHRALIRQIDQIVPGCWLTPSSGMDTEVGRKDLDAIEDVSEAFFMASWHTVQVQPNLVILMRELRSLRQLPSNSTMLQTSQELIDAIVSASKPPSASLILVTSPFTSLILLTSRLLPIFQDNEGAPTRVSKDAIDLVQSTLRRLQEGKTGRSFGRMELFPPEPPEFSSSYTCVYKPSDLTVKTLSEQLDSV</sequence>
<name>A0ABR2ZGQ0_9AGAR</name>
<reference evidence="1 2" key="1">
    <citation type="submission" date="2024-05" db="EMBL/GenBank/DDBJ databases">
        <title>A draft genome resource for the thread blight pathogen Marasmius tenuissimus strain MS-2.</title>
        <authorList>
            <person name="Yulfo-Soto G.E."/>
            <person name="Baruah I.K."/>
            <person name="Amoako-Attah I."/>
            <person name="Bukari Y."/>
            <person name="Meinhardt L.W."/>
            <person name="Bailey B.A."/>
            <person name="Cohen S.P."/>
        </authorList>
    </citation>
    <scope>NUCLEOTIDE SEQUENCE [LARGE SCALE GENOMIC DNA]</scope>
    <source>
        <strain evidence="1 2">MS-2</strain>
    </source>
</reference>
<organism evidence="1 2">
    <name type="scientific">Marasmius tenuissimus</name>
    <dbReference type="NCBI Taxonomy" id="585030"/>
    <lineage>
        <taxon>Eukaryota</taxon>
        <taxon>Fungi</taxon>
        <taxon>Dikarya</taxon>
        <taxon>Basidiomycota</taxon>
        <taxon>Agaricomycotina</taxon>
        <taxon>Agaricomycetes</taxon>
        <taxon>Agaricomycetidae</taxon>
        <taxon>Agaricales</taxon>
        <taxon>Marasmiineae</taxon>
        <taxon>Marasmiaceae</taxon>
        <taxon>Marasmius</taxon>
    </lineage>
</organism>
<keyword evidence="2" id="KW-1185">Reference proteome</keyword>
<comment type="caution">
    <text evidence="1">The sequence shown here is derived from an EMBL/GenBank/DDBJ whole genome shotgun (WGS) entry which is preliminary data.</text>
</comment>
<dbReference type="EMBL" id="JBBXMP010000180">
    <property type="protein sequence ID" value="KAL0060364.1"/>
    <property type="molecule type" value="Genomic_DNA"/>
</dbReference>
<evidence type="ECO:0000313" key="2">
    <source>
        <dbReference type="Proteomes" id="UP001437256"/>
    </source>
</evidence>
<accession>A0ABR2ZGQ0</accession>
<gene>
    <name evidence="1" type="ORF">AAF712_012870</name>
</gene>
<dbReference type="Proteomes" id="UP001437256">
    <property type="component" value="Unassembled WGS sequence"/>
</dbReference>
<protein>
    <submittedName>
        <fullName evidence="1">Uncharacterized protein</fullName>
    </submittedName>
</protein>
<proteinExistence type="predicted"/>
<evidence type="ECO:0000313" key="1">
    <source>
        <dbReference type="EMBL" id="KAL0060364.1"/>
    </source>
</evidence>